<dbReference type="EMBL" id="CAJVPY010001994">
    <property type="protein sequence ID" value="CAG8544817.1"/>
    <property type="molecule type" value="Genomic_DNA"/>
</dbReference>
<comment type="caution">
    <text evidence="1">The sequence shown here is derived from an EMBL/GenBank/DDBJ whole genome shotgun (WGS) entry which is preliminary data.</text>
</comment>
<evidence type="ECO:0000313" key="1">
    <source>
        <dbReference type="EMBL" id="CAG8544817.1"/>
    </source>
</evidence>
<protein>
    <submittedName>
        <fullName evidence="1">115_t:CDS:1</fullName>
    </submittedName>
</protein>
<accession>A0A9N9AVG4</accession>
<name>A0A9N9AVG4_9GLOM</name>
<dbReference type="AlphaFoldDB" id="A0A9N9AVG4"/>
<dbReference type="OrthoDB" id="2491237at2759"/>
<evidence type="ECO:0000313" key="2">
    <source>
        <dbReference type="Proteomes" id="UP000789405"/>
    </source>
</evidence>
<proteinExistence type="predicted"/>
<reference evidence="1" key="1">
    <citation type="submission" date="2021-06" db="EMBL/GenBank/DDBJ databases">
        <authorList>
            <person name="Kallberg Y."/>
            <person name="Tangrot J."/>
            <person name="Rosling A."/>
        </authorList>
    </citation>
    <scope>NUCLEOTIDE SEQUENCE</scope>
    <source>
        <strain evidence="1">MA453B</strain>
    </source>
</reference>
<keyword evidence="2" id="KW-1185">Reference proteome</keyword>
<organism evidence="1 2">
    <name type="scientific">Dentiscutata erythropus</name>
    <dbReference type="NCBI Taxonomy" id="1348616"/>
    <lineage>
        <taxon>Eukaryota</taxon>
        <taxon>Fungi</taxon>
        <taxon>Fungi incertae sedis</taxon>
        <taxon>Mucoromycota</taxon>
        <taxon>Glomeromycotina</taxon>
        <taxon>Glomeromycetes</taxon>
        <taxon>Diversisporales</taxon>
        <taxon>Gigasporaceae</taxon>
        <taxon>Dentiscutata</taxon>
    </lineage>
</organism>
<gene>
    <name evidence="1" type="ORF">DERYTH_LOCUS4980</name>
</gene>
<sequence>MVTKGDTVGLVEKLLNRAEHLINNYISKEYKSEHLVAFLAWMKLSDKSTEIQACLAAIAKEHK</sequence>
<dbReference type="Proteomes" id="UP000789405">
    <property type="component" value="Unassembled WGS sequence"/>
</dbReference>
<feature type="non-terminal residue" evidence="1">
    <location>
        <position position="1"/>
    </location>
</feature>